<feature type="compositionally biased region" description="Basic and acidic residues" evidence="1">
    <location>
        <begin position="9"/>
        <end position="33"/>
    </location>
</feature>
<sequence length="144" mass="17016">MKAISRRRSPQEKKLLSYTKDRRNDYGENDKSSRKAIRRNKSAPHRANRRHVSQTLIAITGVVDETAEESAVLRLEVKRPKTWKKWRDAALGVIVQDRLERRARLGIDDQARNAERIQRVRRRLRLPTDQDQLTVFDPERAPRR</sequence>
<evidence type="ECO:0000313" key="2">
    <source>
        <dbReference type="EMBL" id="MFD1938341.1"/>
    </source>
</evidence>
<reference evidence="3" key="1">
    <citation type="journal article" date="2019" name="Int. J. Syst. Evol. Microbiol.">
        <title>The Global Catalogue of Microorganisms (GCM) 10K type strain sequencing project: providing services to taxonomists for standard genome sequencing and annotation.</title>
        <authorList>
            <consortium name="The Broad Institute Genomics Platform"/>
            <consortium name="The Broad Institute Genome Sequencing Center for Infectious Disease"/>
            <person name="Wu L."/>
            <person name="Ma J."/>
        </authorList>
    </citation>
    <scope>NUCLEOTIDE SEQUENCE [LARGE SCALE GENOMIC DNA]</scope>
    <source>
        <strain evidence="3">ICMP 6774ER</strain>
    </source>
</reference>
<protein>
    <submittedName>
        <fullName evidence="2">Uncharacterized protein</fullName>
    </submittedName>
</protein>
<gene>
    <name evidence="2" type="ORF">ACFSKW_43390</name>
</gene>
<keyword evidence="3" id="KW-1185">Reference proteome</keyword>
<organism evidence="2 3">
    <name type="scientific">Nonomuraea mangrovi</name>
    <dbReference type="NCBI Taxonomy" id="2316207"/>
    <lineage>
        <taxon>Bacteria</taxon>
        <taxon>Bacillati</taxon>
        <taxon>Actinomycetota</taxon>
        <taxon>Actinomycetes</taxon>
        <taxon>Streptosporangiales</taxon>
        <taxon>Streptosporangiaceae</taxon>
        <taxon>Nonomuraea</taxon>
    </lineage>
</organism>
<name>A0ABW4T9D0_9ACTN</name>
<comment type="caution">
    <text evidence="2">The sequence shown here is derived from an EMBL/GenBank/DDBJ whole genome shotgun (WGS) entry which is preliminary data.</text>
</comment>
<feature type="region of interest" description="Disordered" evidence="1">
    <location>
        <begin position="1"/>
        <end position="52"/>
    </location>
</feature>
<evidence type="ECO:0000256" key="1">
    <source>
        <dbReference type="SAM" id="MobiDB-lite"/>
    </source>
</evidence>
<evidence type="ECO:0000313" key="3">
    <source>
        <dbReference type="Proteomes" id="UP001597368"/>
    </source>
</evidence>
<proteinExistence type="predicted"/>
<dbReference type="EMBL" id="JBHUFV010000063">
    <property type="protein sequence ID" value="MFD1938341.1"/>
    <property type="molecule type" value="Genomic_DNA"/>
</dbReference>
<feature type="compositionally biased region" description="Basic residues" evidence="1">
    <location>
        <begin position="34"/>
        <end position="52"/>
    </location>
</feature>
<accession>A0ABW4T9D0</accession>
<dbReference type="RefSeq" id="WP_379580326.1">
    <property type="nucleotide sequence ID" value="NZ_JBHUFV010000063.1"/>
</dbReference>
<dbReference type="Proteomes" id="UP001597368">
    <property type="component" value="Unassembled WGS sequence"/>
</dbReference>